<dbReference type="AlphaFoldDB" id="A0A5A7QUU2"/>
<keyword evidence="2" id="KW-1185">Reference proteome</keyword>
<dbReference type="GO" id="GO:0008168">
    <property type="term" value="F:methyltransferase activity"/>
    <property type="evidence" value="ECO:0007669"/>
    <property type="project" value="UniProtKB-KW"/>
</dbReference>
<organism evidence="1 2">
    <name type="scientific">Striga asiatica</name>
    <name type="common">Asiatic witchweed</name>
    <name type="synonym">Buchnera asiatica</name>
    <dbReference type="NCBI Taxonomy" id="4170"/>
    <lineage>
        <taxon>Eukaryota</taxon>
        <taxon>Viridiplantae</taxon>
        <taxon>Streptophyta</taxon>
        <taxon>Embryophyta</taxon>
        <taxon>Tracheophyta</taxon>
        <taxon>Spermatophyta</taxon>
        <taxon>Magnoliopsida</taxon>
        <taxon>eudicotyledons</taxon>
        <taxon>Gunneridae</taxon>
        <taxon>Pentapetalae</taxon>
        <taxon>asterids</taxon>
        <taxon>lamiids</taxon>
        <taxon>Lamiales</taxon>
        <taxon>Orobanchaceae</taxon>
        <taxon>Buchnereae</taxon>
        <taxon>Striga</taxon>
    </lineage>
</organism>
<name>A0A5A7QUU2_STRAF</name>
<proteinExistence type="predicted"/>
<keyword evidence="1" id="KW-0489">Methyltransferase</keyword>
<evidence type="ECO:0000313" key="1">
    <source>
        <dbReference type="EMBL" id="GER48980.1"/>
    </source>
</evidence>
<dbReference type="EMBL" id="BKCP01008404">
    <property type="protein sequence ID" value="GER48980.1"/>
    <property type="molecule type" value="Genomic_DNA"/>
</dbReference>
<gene>
    <name evidence="1" type="ORF">STAS_26187</name>
</gene>
<dbReference type="OrthoDB" id="1736143at2759"/>
<protein>
    <submittedName>
        <fullName evidence="1">5-methyltetrahydropteroyltriglutamate--homocysteine methyltransferase 2</fullName>
    </submittedName>
</protein>
<keyword evidence="1" id="KW-0808">Transferase</keyword>
<comment type="caution">
    <text evidence="1">The sequence shown here is derived from an EMBL/GenBank/DDBJ whole genome shotgun (WGS) entry which is preliminary data.</text>
</comment>
<reference evidence="2" key="1">
    <citation type="journal article" date="2019" name="Curr. Biol.">
        <title>Genome Sequence of Striga asiatica Provides Insight into the Evolution of Plant Parasitism.</title>
        <authorList>
            <person name="Yoshida S."/>
            <person name="Kim S."/>
            <person name="Wafula E.K."/>
            <person name="Tanskanen J."/>
            <person name="Kim Y.M."/>
            <person name="Honaas L."/>
            <person name="Yang Z."/>
            <person name="Spallek T."/>
            <person name="Conn C.E."/>
            <person name="Ichihashi Y."/>
            <person name="Cheong K."/>
            <person name="Cui S."/>
            <person name="Der J.P."/>
            <person name="Gundlach H."/>
            <person name="Jiao Y."/>
            <person name="Hori C."/>
            <person name="Ishida J.K."/>
            <person name="Kasahara H."/>
            <person name="Kiba T."/>
            <person name="Kim M.S."/>
            <person name="Koo N."/>
            <person name="Laohavisit A."/>
            <person name="Lee Y.H."/>
            <person name="Lumba S."/>
            <person name="McCourt P."/>
            <person name="Mortimer J.C."/>
            <person name="Mutuku J.M."/>
            <person name="Nomura T."/>
            <person name="Sasaki-Sekimoto Y."/>
            <person name="Seto Y."/>
            <person name="Wang Y."/>
            <person name="Wakatake T."/>
            <person name="Sakakibara H."/>
            <person name="Demura T."/>
            <person name="Yamaguchi S."/>
            <person name="Yoneyama K."/>
            <person name="Manabe R.I."/>
            <person name="Nelson D.C."/>
            <person name="Schulman A.H."/>
            <person name="Timko M.P."/>
            <person name="dePamphilis C.W."/>
            <person name="Choi D."/>
            <person name="Shirasu K."/>
        </authorList>
    </citation>
    <scope>NUCLEOTIDE SEQUENCE [LARGE SCALE GENOMIC DNA]</scope>
    <source>
        <strain evidence="2">cv. UVA1</strain>
    </source>
</reference>
<sequence>MNKKNTKNSRRTFASGEKQLALSLFLSRRTFASPEKQLALFVSLALHVIVEEFGEDVNYPPSFIKPSYMVVRAFDGTRREVIVNVELPISIGPTTFDITFQAQKGPERAISWLKIGLIQSLHANPYLQNRGILFPTAYSIPTQCSALARLRVREEFLLPPLLPLLMLRSEVLWLLAALAHAGCFRARLQNRNPGGRGLINTLADLLSSLKGYSSHSEALLSENASARALLKRRKARYNCIFEDMIEIPLFSFHIAAKSGIEKLVYERRPLLIPPLRLWRDRRERGRAESAAPLMIVRPHSWELGPIFIEEMKGDSKRKRGLSEEALSTLQARALYKTIHELAIAKEVKESFRSSSRGRTTVLAFRYLKKDGGDEGLTIAVDSRVSTKTDDGKICFANAKDIVVSAICYASRKDPSTGGYVTVFHLSKGHLVKAGIQDIVETVHLENESTNDDENES</sequence>
<evidence type="ECO:0000313" key="2">
    <source>
        <dbReference type="Proteomes" id="UP000325081"/>
    </source>
</evidence>
<dbReference type="GO" id="GO:0032259">
    <property type="term" value="P:methylation"/>
    <property type="evidence" value="ECO:0007669"/>
    <property type="project" value="UniProtKB-KW"/>
</dbReference>
<dbReference type="Proteomes" id="UP000325081">
    <property type="component" value="Unassembled WGS sequence"/>
</dbReference>
<accession>A0A5A7QUU2</accession>